<reference evidence="3" key="1">
    <citation type="submission" date="2025-08" db="UniProtKB">
        <authorList>
            <consortium name="RefSeq"/>
        </authorList>
    </citation>
    <scope>IDENTIFICATION</scope>
</reference>
<gene>
    <name evidence="3" type="primary">LOC101849847</name>
</gene>
<feature type="region of interest" description="Disordered" evidence="1">
    <location>
        <begin position="33"/>
        <end position="89"/>
    </location>
</feature>
<dbReference type="Proteomes" id="UP000694888">
    <property type="component" value="Unplaced"/>
</dbReference>
<accession>A0ABM0JR80</accession>
<name>A0ABM0JR80_APLCA</name>
<evidence type="ECO:0000313" key="2">
    <source>
        <dbReference type="Proteomes" id="UP000694888"/>
    </source>
</evidence>
<feature type="compositionally biased region" description="Basic and acidic residues" evidence="1">
    <location>
        <begin position="33"/>
        <end position="45"/>
    </location>
</feature>
<sequence length="132" mass="15216">MEKKMRPYNGSINPRDHAHAEYKASILEHLRSEPRAERVKAKPRTEQPPANNKWAAAAKKLKTTKKDARQKKGTKAKVTTQETQEKTTTDATKLPFSYGFVLRNQFHFNPEFGYAWRFKPETRNENGVDASL</sequence>
<protein>
    <submittedName>
        <fullName evidence="3">Uncharacterized protein LOC101849847 isoform X2</fullName>
    </submittedName>
</protein>
<evidence type="ECO:0000256" key="1">
    <source>
        <dbReference type="SAM" id="MobiDB-lite"/>
    </source>
</evidence>
<keyword evidence="2" id="KW-1185">Reference proteome</keyword>
<dbReference type="GeneID" id="101849847"/>
<feature type="compositionally biased region" description="Basic residues" evidence="1">
    <location>
        <begin position="59"/>
        <end position="75"/>
    </location>
</feature>
<organism evidence="2 3">
    <name type="scientific">Aplysia californica</name>
    <name type="common">California sea hare</name>
    <dbReference type="NCBI Taxonomy" id="6500"/>
    <lineage>
        <taxon>Eukaryota</taxon>
        <taxon>Metazoa</taxon>
        <taxon>Spiralia</taxon>
        <taxon>Lophotrochozoa</taxon>
        <taxon>Mollusca</taxon>
        <taxon>Gastropoda</taxon>
        <taxon>Heterobranchia</taxon>
        <taxon>Euthyneura</taxon>
        <taxon>Tectipleura</taxon>
        <taxon>Aplysiida</taxon>
        <taxon>Aplysioidea</taxon>
        <taxon>Aplysiidae</taxon>
        <taxon>Aplysia</taxon>
    </lineage>
</organism>
<dbReference type="RefSeq" id="XP_005099654.1">
    <property type="nucleotide sequence ID" value="XM_005099597.3"/>
</dbReference>
<proteinExistence type="predicted"/>
<evidence type="ECO:0000313" key="3">
    <source>
        <dbReference type="RefSeq" id="XP_005099654.1"/>
    </source>
</evidence>